<protein>
    <submittedName>
        <fullName evidence="2">Uncharacterized protein</fullName>
    </submittedName>
</protein>
<dbReference type="EMBL" id="KV005672">
    <property type="protein sequence ID" value="KZV33810.1"/>
    <property type="molecule type" value="Genomic_DNA"/>
</dbReference>
<sequence>MSLGAQQVKSEETQLLVLRNSAAGSKKISCWLLTVVNSAVELEFRELLSITWCCNIKTTAALSAIAYHTDLTSDSTSNSDYIASSSDVTIHRKEEHS</sequence>
<accession>A0A2Z7BHS0</accession>
<evidence type="ECO:0000313" key="2">
    <source>
        <dbReference type="EMBL" id="KZV33810.1"/>
    </source>
</evidence>
<dbReference type="Proteomes" id="UP000250235">
    <property type="component" value="Unassembled WGS sequence"/>
</dbReference>
<reference evidence="2 3" key="1">
    <citation type="journal article" date="2015" name="Proc. Natl. Acad. Sci. U.S.A.">
        <title>The resurrection genome of Boea hygrometrica: A blueprint for survival of dehydration.</title>
        <authorList>
            <person name="Xiao L."/>
            <person name="Yang G."/>
            <person name="Zhang L."/>
            <person name="Yang X."/>
            <person name="Zhao S."/>
            <person name="Ji Z."/>
            <person name="Zhou Q."/>
            <person name="Hu M."/>
            <person name="Wang Y."/>
            <person name="Chen M."/>
            <person name="Xu Y."/>
            <person name="Jin H."/>
            <person name="Xiao X."/>
            <person name="Hu G."/>
            <person name="Bao F."/>
            <person name="Hu Y."/>
            <person name="Wan P."/>
            <person name="Li L."/>
            <person name="Deng X."/>
            <person name="Kuang T."/>
            <person name="Xiang C."/>
            <person name="Zhu J.K."/>
            <person name="Oliver M.J."/>
            <person name="He Y."/>
        </authorList>
    </citation>
    <scope>NUCLEOTIDE SEQUENCE [LARGE SCALE GENOMIC DNA]</scope>
    <source>
        <strain evidence="3">cv. XS01</strain>
    </source>
</reference>
<keyword evidence="3" id="KW-1185">Reference proteome</keyword>
<evidence type="ECO:0000313" key="3">
    <source>
        <dbReference type="Proteomes" id="UP000250235"/>
    </source>
</evidence>
<organism evidence="2 3">
    <name type="scientific">Dorcoceras hygrometricum</name>
    <dbReference type="NCBI Taxonomy" id="472368"/>
    <lineage>
        <taxon>Eukaryota</taxon>
        <taxon>Viridiplantae</taxon>
        <taxon>Streptophyta</taxon>
        <taxon>Embryophyta</taxon>
        <taxon>Tracheophyta</taxon>
        <taxon>Spermatophyta</taxon>
        <taxon>Magnoliopsida</taxon>
        <taxon>eudicotyledons</taxon>
        <taxon>Gunneridae</taxon>
        <taxon>Pentapetalae</taxon>
        <taxon>asterids</taxon>
        <taxon>lamiids</taxon>
        <taxon>Lamiales</taxon>
        <taxon>Gesneriaceae</taxon>
        <taxon>Didymocarpoideae</taxon>
        <taxon>Trichosporeae</taxon>
        <taxon>Loxocarpinae</taxon>
        <taxon>Dorcoceras</taxon>
    </lineage>
</organism>
<dbReference type="AlphaFoldDB" id="A0A2Z7BHS0"/>
<gene>
    <name evidence="2" type="ORF">F511_30676</name>
</gene>
<evidence type="ECO:0000256" key="1">
    <source>
        <dbReference type="SAM" id="MobiDB-lite"/>
    </source>
</evidence>
<feature type="region of interest" description="Disordered" evidence="1">
    <location>
        <begin position="72"/>
        <end position="97"/>
    </location>
</feature>
<name>A0A2Z7BHS0_9LAMI</name>
<proteinExistence type="predicted"/>